<organism evidence="1 2">
    <name type="scientific">Vaccinium darrowii</name>
    <dbReference type="NCBI Taxonomy" id="229202"/>
    <lineage>
        <taxon>Eukaryota</taxon>
        <taxon>Viridiplantae</taxon>
        <taxon>Streptophyta</taxon>
        <taxon>Embryophyta</taxon>
        <taxon>Tracheophyta</taxon>
        <taxon>Spermatophyta</taxon>
        <taxon>Magnoliopsida</taxon>
        <taxon>eudicotyledons</taxon>
        <taxon>Gunneridae</taxon>
        <taxon>Pentapetalae</taxon>
        <taxon>asterids</taxon>
        <taxon>Ericales</taxon>
        <taxon>Ericaceae</taxon>
        <taxon>Vaccinioideae</taxon>
        <taxon>Vaccinieae</taxon>
        <taxon>Vaccinium</taxon>
    </lineage>
</organism>
<dbReference type="EMBL" id="CM037152">
    <property type="protein sequence ID" value="KAH7834324.1"/>
    <property type="molecule type" value="Genomic_DNA"/>
</dbReference>
<sequence>MVDEERESNGSGLSGFAVDGINGSAMVVETDQIEVEKRAVGAVKGSAIEVEKGDVDAVNGLAMAVKNDSLEVENGAVDSVKGPAFEVVNRAVDAVNRLATDMENDPIEVENGAIDAVNNGLATDMENDPIEVENGADKAANGFATEAENGAFDAVNSGLAIDGQNEPIEVGNGADNAVNGFATEAENGAVDAGNGVKIETETWAVGDGNSAGSSCEGLRTYKRRRCTKMASLEIKLPVDGKVSADSVSRLPDKSIEETIQGVQHDSSLEQFSGPRMVSHGAMSADDCPLNHWTKHVLEQMYQSLHNSEGGLRGCIQQALLSHPESSCISADKASFHSSDDNLKSSHTGWIANGTHDVTRRNVNRMPNGSISEPSHTNADVCRRAFFDILVSEKFAELCGLVMENFQGIKFDNFLDICLINSRMKEGGYESAPMLFHSDMQQLWTKLQKVGAEMVALGKSLSDKSMTSYQEQFRVAESDSQTKPEQTEACGANKVCPCRRCGQTSNGRDCLVCDSCEEMYHVSCIEPAVEEIPLKSWYCAKCTANGIESPHDDCVVCEKLNASRNRDNEIEEHSHGFSKHRVPLLKDGETDQRCNVCRNEVDNSDRFKVCGHQFCPHKYYHVKCLTNKQILTYGPRWYCPSCLCRGCLTDRDDENIVMCDGCDHAYHIYCMQPPRSSIPRGKWFCRKCEVGIQRIRKVKKAYENRQSKLKKRGGDGEGAFENHLQIDRKGSEGMINNSGGVDMLLTAAKTLNFEEKMAGVKTKS</sequence>
<evidence type="ECO:0000313" key="1">
    <source>
        <dbReference type="EMBL" id="KAH7834324.1"/>
    </source>
</evidence>
<evidence type="ECO:0000313" key="2">
    <source>
        <dbReference type="Proteomes" id="UP000828048"/>
    </source>
</evidence>
<gene>
    <name evidence="1" type="ORF">Vadar_014924</name>
</gene>
<dbReference type="Proteomes" id="UP000828048">
    <property type="component" value="Chromosome 2"/>
</dbReference>
<accession>A0ACB7X0R9</accession>
<proteinExistence type="predicted"/>
<keyword evidence="2" id="KW-1185">Reference proteome</keyword>
<comment type="caution">
    <text evidence="1">The sequence shown here is derived from an EMBL/GenBank/DDBJ whole genome shotgun (WGS) entry which is preliminary data.</text>
</comment>
<name>A0ACB7X0R9_9ERIC</name>
<reference evidence="1 2" key="1">
    <citation type="journal article" date="2021" name="Hortic Res">
        <title>High-quality reference genome and annotation aids understanding of berry development for evergreen blueberry (Vaccinium darrowii).</title>
        <authorList>
            <person name="Yu J."/>
            <person name="Hulse-Kemp A.M."/>
            <person name="Babiker E."/>
            <person name="Staton M."/>
        </authorList>
    </citation>
    <scope>NUCLEOTIDE SEQUENCE [LARGE SCALE GENOMIC DNA]</scope>
    <source>
        <strain evidence="2">cv. NJ 8807/NJ 8810</strain>
        <tissue evidence="1">Young leaf</tissue>
    </source>
</reference>
<protein>
    <submittedName>
        <fullName evidence="1">Uncharacterized protein</fullName>
    </submittedName>
</protein>